<feature type="chain" id="PRO_5045288242" description="chitinase" evidence="7">
    <location>
        <begin position="22"/>
        <end position="322"/>
    </location>
</feature>
<proteinExistence type="inferred from homology"/>
<dbReference type="InterPro" id="IPR001223">
    <property type="entry name" value="Glyco_hydro18_cat"/>
</dbReference>
<dbReference type="Pfam" id="PF00704">
    <property type="entry name" value="Glyco_hydro_18"/>
    <property type="match status" value="1"/>
</dbReference>
<evidence type="ECO:0000313" key="9">
    <source>
        <dbReference type="EMBL" id="MCW1915319.1"/>
    </source>
</evidence>
<dbReference type="PANTHER" id="PTHR11177:SF317">
    <property type="entry name" value="CHITINASE 12-RELATED"/>
    <property type="match status" value="1"/>
</dbReference>
<dbReference type="InterPro" id="IPR050314">
    <property type="entry name" value="Glycosyl_Hydrlase_18"/>
</dbReference>
<dbReference type="SMART" id="SM00636">
    <property type="entry name" value="Glyco_18"/>
    <property type="match status" value="1"/>
</dbReference>
<keyword evidence="10" id="KW-1185">Reference proteome</keyword>
<accession>A0ABT3G653</accession>
<dbReference type="PANTHER" id="PTHR11177">
    <property type="entry name" value="CHITINASE"/>
    <property type="match status" value="1"/>
</dbReference>
<dbReference type="GO" id="GO:0016787">
    <property type="term" value="F:hydrolase activity"/>
    <property type="evidence" value="ECO:0007669"/>
    <property type="project" value="UniProtKB-KW"/>
</dbReference>
<keyword evidence="4 5" id="KW-0326">Glycosidase</keyword>
<evidence type="ECO:0000256" key="5">
    <source>
        <dbReference type="RuleBase" id="RU000489"/>
    </source>
</evidence>
<dbReference type="Gene3D" id="3.40.5.30">
    <property type="entry name" value="(Trans)glycosidases - domain 2"/>
    <property type="match status" value="1"/>
</dbReference>
<dbReference type="EC" id="3.2.1.14" evidence="2"/>
<dbReference type="Gene3D" id="3.20.20.80">
    <property type="entry name" value="Glycosidases"/>
    <property type="match status" value="1"/>
</dbReference>
<evidence type="ECO:0000256" key="4">
    <source>
        <dbReference type="ARBA" id="ARBA00023295"/>
    </source>
</evidence>
<dbReference type="EMBL" id="JAPDDR010000009">
    <property type="protein sequence ID" value="MCW1915319.1"/>
    <property type="molecule type" value="Genomic_DNA"/>
</dbReference>
<dbReference type="InterPro" id="IPR011583">
    <property type="entry name" value="Chitinase_II/V-like_cat"/>
</dbReference>
<feature type="domain" description="GH18" evidence="8">
    <location>
        <begin position="24"/>
        <end position="320"/>
    </location>
</feature>
<dbReference type="InterPro" id="IPR001579">
    <property type="entry name" value="Glyco_hydro_18_chit_AS"/>
</dbReference>
<reference evidence="9" key="1">
    <citation type="submission" date="2022-10" db="EMBL/GenBank/DDBJ databases">
        <title>Luteolibacter sp. GHJ8, whole genome shotgun sequencing project.</title>
        <authorList>
            <person name="Zhao G."/>
            <person name="Shen L."/>
        </authorList>
    </citation>
    <scope>NUCLEOTIDE SEQUENCE</scope>
    <source>
        <strain evidence="9">GHJ8</strain>
    </source>
</reference>
<dbReference type="RefSeq" id="WP_264514868.1">
    <property type="nucleotide sequence ID" value="NZ_JAPDDR010000009.1"/>
</dbReference>
<evidence type="ECO:0000259" key="8">
    <source>
        <dbReference type="PROSITE" id="PS51910"/>
    </source>
</evidence>
<evidence type="ECO:0000256" key="6">
    <source>
        <dbReference type="RuleBase" id="RU004453"/>
    </source>
</evidence>
<dbReference type="PROSITE" id="PS51910">
    <property type="entry name" value="GH18_2"/>
    <property type="match status" value="1"/>
</dbReference>
<dbReference type="InterPro" id="IPR017853">
    <property type="entry name" value="GH"/>
</dbReference>
<evidence type="ECO:0000256" key="1">
    <source>
        <dbReference type="ARBA" id="ARBA00000822"/>
    </source>
</evidence>
<organism evidence="9 10">
    <name type="scientific">Luteolibacter rhizosphaerae</name>
    <dbReference type="NCBI Taxonomy" id="2989719"/>
    <lineage>
        <taxon>Bacteria</taxon>
        <taxon>Pseudomonadati</taxon>
        <taxon>Verrucomicrobiota</taxon>
        <taxon>Verrucomicrobiia</taxon>
        <taxon>Verrucomicrobiales</taxon>
        <taxon>Verrucomicrobiaceae</taxon>
        <taxon>Luteolibacter</taxon>
    </lineage>
</organism>
<gene>
    <name evidence="9" type="ORF">OJ996_17165</name>
</gene>
<comment type="catalytic activity">
    <reaction evidence="1">
        <text>Random endo-hydrolysis of N-acetyl-beta-D-glucosaminide (1-&gt;4)-beta-linkages in chitin and chitodextrins.</text>
        <dbReference type="EC" id="3.2.1.14"/>
    </reaction>
</comment>
<name>A0ABT3G653_9BACT</name>
<evidence type="ECO:0000313" key="10">
    <source>
        <dbReference type="Proteomes" id="UP001165653"/>
    </source>
</evidence>
<comment type="similarity">
    <text evidence="6">Belongs to the glycosyl hydrolase 18 family.</text>
</comment>
<sequence>MKRSILSALALLLALSPSAFAERKKVVAYVPNWINLAEFSKGIEYDKVTHLNIAFENPVDDTGEMSFNSRNAELIKRAKAAKVKILVSIGGGAASGNEELKARYEKLMGPELRKQFAEKLVAYLEKHRFDGIDVDIEGPSITANYSGFMDELASLVKAKKLLLTAALSKGYGGDRVPDATLAHLDFLNIMAYDATGSWDPDRHGQHSSLEFAQSSLKYWTGRGVPKEKAILGLPFYGYGFGPAFRQGGYAYADVLALHPDGDKLDQVGETIWHNSIPTIQAKSKLVMEDDFGGVMIWSLNQDVPGEKSLLRAVNGVLNPPRK</sequence>
<feature type="signal peptide" evidence="7">
    <location>
        <begin position="1"/>
        <end position="21"/>
    </location>
</feature>
<evidence type="ECO:0000256" key="7">
    <source>
        <dbReference type="SAM" id="SignalP"/>
    </source>
</evidence>
<keyword evidence="7" id="KW-0732">Signal</keyword>
<evidence type="ECO:0000256" key="3">
    <source>
        <dbReference type="ARBA" id="ARBA00022801"/>
    </source>
</evidence>
<dbReference type="SUPFAM" id="SSF51445">
    <property type="entry name" value="(Trans)glycosidases"/>
    <property type="match status" value="1"/>
</dbReference>
<comment type="caution">
    <text evidence="9">The sequence shown here is derived from an EMBL/GenBank/DDBJ whole genome shotgun (WGS) entry which is preliminary data.</text>
</comment>
<keyword evidence="3 5" id="KW-0378">Hydrolase</keyword>
<dbReference type="Proteomes" id="UP001165653">
    <property type="component" value="Unassembled WGS sequence"/>
</dbReference>
<dbReference type="PROSITE" id="PS01095">
    <property type="entry name" value="GH18_1"/>
    <property type="match status" value="1"/>
</dbReference>
<protein>
    <recommendedName>
        <fullName evidence="2">chitinase</fullName>
        <ecNumber evidence="2">3.2.1.14</ecNumber>
    </recommendedName>
</protein>
<evidence type="ECO:0000256" key="2">
    <source>
        <dbReference type="ARBA" id="ARBA00012729"/>
    </source>
</evidence>